<dbReference type="EMBL" id="JAMWYK010000006">
    <property type="protein sequence ID" value="MCO0832516.1"/>
    <property type="molecule type" value="Genomic_DNA"/>
</dbReference>
<proteinExistence type="predicted"/>
<evidence type="ECO:0000313" key="3">
    <source>
        <dbReference type="EMBL" id="MCO0832516.1"/>
    </source>
</evidence>
<evidence type="ECO:0000259" key="2">
    <source>
        <dbReference type="PROSITE" id="PS50943"/>
    </source>
</evidence>
<dbReference type="PROSITE" id="PS50943">
    <property type="entry name" value="HTH_CROC1"/>
    <property type="match status" value="1"/>
</dbReference>
<dbReference type="Pfam" id="PF01381">
    <property type="entry name" value="HTH_3"/>
    <property type="match status" value="1"/>
</dbReference>
<evidence type="ECO:0000313" key="4">
    <source>
        <dbReference type="Proteomes" id="UP001523234"/>
    </source>
</evidence>
<gene>
    <name evidence="3" type="ORF">NFX39_05410</name>
</gene>
<dbReference type="Proteomes" id="UP001523234">
    <property type="component" value="Unassembled WGS sequence"/>
</dbReference>
<dbReference type="Gene3D" id="1.10.260.40">
    <property type="entry name" value="lambda repressor-like DNA-binding domains"/>
    <property type="match status" value="1"/>
</dbReference>
<dbReference type="RefSeq" id="WP_252443760.1">
    <property type="nucleotide sequence ID" value="NZ_JAMWYK010000006.1"/>
</dbReference>
<dbReference type="CDD" id="cd00093">
    <property type="entry name" value="HTH_XRE"/>
    <property type="match status" value="1"/>
</dbReference>
<dbReference type="SUPFAM" id="SSF47413">
    <property type="entry name" value="lambda repressor-like DNA-binding domains"/>
    <property type="match status" value="1"/>
</dbReference>
<sequence>MENNRIRELREEKGLTLKQLAEDLGVTYATISRYETGVVKTGKQAVWQKLADILNYPISYIQGYPNTEQANRVKLALASNNYDAQSLSKKTDIPLEYIQALEKGTARIVGVYILKLSILFDLPEWYLSGKVNPENVDLDDEEKDPEAKWFDELPEDQKIEVTEQTGEIKLKTISRLKTVGNRMAHNQLEWQEQNYLIEALHILYTNKNDLSTLHKITNLLTEIDMYQVNFNGLNSNKKLDAQEKIQNIVEDILNTTKRGLISDDF</sequence>
<comment type="caution">
    <text evidence="3">The sequence shown here is derived from an EMBL/GenBank/DDBJ whole genome shotgun (WGS) entry which is preliminary data.</text>
</comment>
<keyword evidence="1" id="KW-0238">DNA-binding</keyword>
<evidence type="ECO:0000256" key="1">
    <source>
        <dbReference type="ARBA" id="ARBA00023125"/>
    </source>
</evidence>
<name>A0ABT0ZRA0_9LACO</name>
<feature type="domain" description="HTH cro/C1-type" evidence="2">
    <location>
        <begin position="6"/>
        <end position="61"/>
    </location>
</feature>
<dbReference type="SMART" id="SM00530">
    <property type="entry name" value="HTH_XRE"/>
    <property type="match status" value="2"/>
</dbReference>
<dbReference type="InterPro" id="IPR001387">
    <property type="entry name" value="Cro/C1-type_HTH"/>
</dbReference>
<dbReference type="InterPro" id="IPR010982">
    <property type="entry name" value="Lambda_DNA-bd_dom_sf"/>
</dbReference>
<organism evidence="3 4">
    <name type="scientific">Fructobacillus apis</name>
    <dbReference type="NCBI Taxonomy" id="2935017"/>
    <lineage>
        <taxon>Bacteria</taxon>
        <taxon>Bacillati</taxon>
        <taxon>Bacillota</taxon>
        <taxon>Bacilli</taxon>
        <taxon>Lactobacillales</taxon>
        <taxon>Lactobacillaceae</taxon>
        <taxon>Fructobacillus</taxon>
    </lineage>
</organism>
<protein>
    <submittedName>
        <fullName evidence="3">Helix-turn-helix transcriptional regulator</fullName>
    </submittedName>
</protein>
<accession>A0ABT0ZRA0</accession>
<keyword evidence="4" id="KW-1185">Reference proteome</keyword>
<dbReference type="PANTHER" id="PTHR46558">
    <property type="entry name" value="TRACRIPTIONAL REGULATORY PROTEIN-RELATED-RELATED"/>
    <property type="match status" value="1"/>
</dbReference>
<dbReference type="PANTHER" id="PTHR46558:SF11">
    <property type="entry name" value="HTH-TYPE TRANSCRIPTIONAL REGULATOR XRE"/>
    <property type="match status" value="1"/>
</dbReference>
<reference evidence="3 4" key="1">
    <citation type="submission" date="2022-06" db="EMBL/GenBank/DDBJ databases">
        <title>Fructobacillus taiwanensis sp. nov., isolated from the honeybee.</title>
        <authorList>
            <person name="Chen Y.-S."/>
            <person name="Wang L.-T."/>
            <person name="Lee Y.-S."/>
            <person name="Chang Y.-C."/>
            <person name="Wu H.-C."/>
            <person name="Liao C.-Y."/>
            <person name="Chen W.-H."/>
            <person name="Deng J.-N."/>
            <person name="Wang Y.-H."/>
        </authorList>
    </citation>
    <scope>NUCLEOTIDE SEQUENCE [LARGE SCALE GENOMIC DNA]</scope>
    <source>
        <strain evidence="3 4">W13</strain>
    </source>
</reference>